<dbReference type="InterPro" id="IPR006076">
    <property type="entry name" value="FAD-dep_OxRdtase"/>
</dbReference>
<evidence type="ECO:0000259" key="5">
    <source>
        <dbReference type="Pfam" id="PF01266"/>
    </source>
</evidence>
<comment type="cofactor">
    <cofactor evidence="1">
        <name>FAD</name>
        <dbReference type="ChEBI" id="CHEBI:57692"/>
    </cofactor>
</comment>
<dbReference type="InterPro" id="IPR045170">
    <property type="entry name" value="MTOX"/>
</dbReference>
<dbReference type="Gene3D" id="3.50.50.60">
    <property type="entry name" value="FAD/NAD(P)-binding domain"/>
    <property type="match status" value="1"/>
</dbReference>
<dbReference type="Pfam" id="PF01266">
    <property type="entry name" value="DAO"/>
    <property type="match status" value="1"/>
</dbReference>
<dbReference type="InterPro" id="IPR036188">
    <property type="entry name" value="FAD/NAD-bd_sf"/>
</dbReference>
<dbReference type="Proteomes" id="UP000777774">
    <property type="component" value="Unassembled WGS sequence"/>
</dbReference>
<reference evidence="6 7" key="1">
    <citation type="submission" date="2020-04" db="EMBL/GenBank/DDBJ databases">
        <title>MicrobeNet Type strains.</title>
        <authorList>
            <person name="Nicholson A.C."/>
        </authorList>
    </citation>
    <scope>NUCLEOTIDE SEQUENCE [LARGE SCALE GENOMIC DNA]</scope>
    <source>
        <strain evidence="6 7">ATCC BAA-787</strain>
    </source>
</reference>
<evidence type="ECO:0000256" key="3">
    <source>
        <dbReference type="ARBA" id="ARBA00022827"/>
    </source>
</evidence>
<proteinExistence type="predicted"/>
<evidence type="ECO:0000313" key="7">
    <source>
        <dbReference type="Proteomes" id="UP000777774"/>
    </source>
</evidence>
<evidence type="ECO:0000256" key="2">
    <source>
        <dbReference type="ARBA" id="ARBA00022630"/>
    </source>
</evidence>
<dbReference type="RefSeq" id="WP_168679589.1">
    <property type="nucleotide sequence ID" value="NZ_JAAXOY010000413.1"/>
</dbReference>
<keyword evidence="4" id="KW-0560">Oxidoreductase</keyword>
<name>A0ABX1K2Y0_9CELL</name>
<accession>A0ABX1K2Y0</accession>
<dbReference type="PANTHER" id="PTHR10961">
    <property type="entry name" value="PEROXISOMAL SARCOSINE OXIDASE"/>
    <property type="match status" value="1"/>
</dbReference>
<feature type="domain" description="FAD dependent oxidoreductase" evidence="5">
    <location>
        <begin position="21"/>
        <end position="144"/>
    </location>
</feature>
<feature type="non-terminal residue" evidence="6">
    <location>
        <position position="156"/>
    </location>
</feature>
<dbReference type="EMBL" id="JAAXOY010000413">
    <property type="protein sequence ID" value="NKY40622.1"/>
    <property type="molecule type" value="Genomic_DNA"/>
</dbReference>
<keyword evidence="2" id="KW-0285">Flavoprotein</keyword>
<evidence type="ECO:0000313" key="6">
    <source>
        <dbReference type="EMBL" id="NKY40622.1"/>
    </source>
</evidence>
<gene>
    <name evidence="6" type="ORF">HGA02_14150</name>
</gene>
<evidence type="ECO:0000256" key="4">
    <source>
        <dbReference type="ARBA" id="ARBA00023002"/>
    </source>
</evidence>
<evidence type="ECO:0000256" key="1">
    <source>
        <dbReference type="ARBA" id="ARBA00001974"/>
    </source>
</evidence>
<dbReference type="Gene3D" id="3.30.9.10">
    <property type="entry name" value="D-Amino Acid Oxidase, subunit A, domain 2"/>
    <property type="match status" value="1"/>
</dbReference>
<protein>
    <submittedName>
        <fullName evidence="6">FAD-dependent oxidoreductase</fullName>
    </submittedName>
</protein>
<organism evidence="6 7">
    <name type="scientific">Cellulomonas septica</name>
    <dbReference type="NCBI Taxonomy" id="285080"/>
    <lineage>
        <taxon>Bacteria</taxon>
        <taxon>Bacillati</taxon>
        <taxon>Actinomycetota</taxon>
        <taxon>Actinomycetes</taxon>
        <taxon>Micrococcales</taxon>
        <taxon>Cellulomonadaceae</taxon>
        <taxon>Cellulomonas</taxon>
    </lineage>
</organism>
<dbReference type="PANTHER" id="PTHR10961:SF7">
    <property type="entry name" value="FAD DEPENDENT OXIDOREDUCTASE DOMAIN-CONTAINING PROTEIN"/>
    <property type="match status" value="1"/>
</dbReference>
<sequence>MPGGDPGARPGRVGRVDDVVDVVVVGLGVAGATTLWSLARAGLRAVGVEQHQPGHVHGGSHGGTRLFRRLHWEGPHYPALADRSRARYRELEAESGTTLLSPCAHAVVGPDDGPLVGRTRDVAQRCGTPVEVLRSRAAARAVPHLALRTDDTVLLD</sequence>
<keyword evidence="3" id="KW-0274">FAD</keyword>
<keyword evidence="7" id="KW-1185">Reference proteome</keyword>
<comment type="caution">
    <text evidence="6">The sequence shown here is derived from an EMBL/GenBank/DDBJ whole genome shotgun (WGS) entry which is preliminary data.</text>
</comment>
<dbReference type="SUPFAM" id="SSF51905">
    <property type="entry name" value="FAD/NAD(P)-binding domain"/>
    <property type="match status" value="1"/>
</dbReference>